<evidence type="ECO:0000256" key="3">
    <source>
        <dbReference type="ARBA" id="ARBA00023082"/>
    </source>
</evidence>
<organism evidence="7 8">
    <name type="scientific">Anatilimnocola aggregata</name>
    <dbReference type="NCBI Taxonomy" id="2528021"/>
    <lineage>
        <taxon>Bacteria</taxon>
        <taxon>Pseudomonadati</taxon>
        <taxon>Planctomycetota</taxon>
        <taxon>Planctomycetia</taxon>
        <taxon>Pirellulales</taxon>
        <taxon>Pirellulaceae</taxon>
        <taxon>Anatilimnocola</taxon>
    </lineage>
</organism>
<dbReference type="InterPro" id="IPR013325">
    <property type="entry name" value="RNA_pol_sigma_r2"/>
</dbReference>
<evidence type="ECO:0000256" key="5">
    <source>
        <dbReference type="ARBA" id="ARBA00023163"/>
    </source>
</evidence>
<dbReference type="Gene3D" id="1.10.1740.10">
    <property type="match status" value="1"/>
</dbReference>
<evidence type="ECO:0000256" key="2">
    <source>
        <dbReference type="ARBA" id="ARBA00023015"/>
    </source>
</evidence>
<dbReference type="OrthoDB" id="280689at2"/>
<dbReference type="InterPro" id="IPR053812">
    <property type="entry name" value="HTH_Sigma70_ECF-like"/>
</dbReference>
<accession>A0A517YCY1</accession>
<keyword evidence="4" id="KW-0238">DNA-binding</keyword>
<dbReference type="KEGG" id="aagg:ETAA8_31840"/>
<dbReference type="NCBIfam" id="TIGR02937">
    <property type="entry name" value="sigma70-ECF"/>
    <property type="match status" value="1"/>
</dbReference>
<keyword evidence="2" id="KW-0805">Transcription regulation</keyword>
<dbReference type="Pfam" id="PF07638">
    <property type="entry name" value="Sigma70_ECF"/>
    <property type="match status" value="1"/>
</dbReference>
<dbReference type="Gene3D" id="1.10.10.10">
    <property type="entry name" value="Winged helix-like DNA-binding domain superfamily/Winged helix DNA-binding domain"/>
    <property type="match status" value="1"/>
</dbReference>
<dbReference type="RefSeq" id="WP_145089800.1">
    <property type="nucleotide sequence ID" value="NZ_CP036274.1"/>
</dbReference>
<reference evidence="7 8" key="1">
    <citation type="submission" date="2019-02" db="EMBL/GenBank/DDBJ databases">
        <title>Deep-cultivation of Planctomycetes and their phenomic and genomic characterization uncovers novel biology.</title>
        <authorList>
            <person name="Wiegand S."/>
            <person name="Jogler M."/>
            <person name="Boedeker C."/>
            <person name="Pinto D."/>
            <person name="Vollmers J."/>
            <person name="Rivas-Marin E."/>
            <person name="Kohn T."/>
            <person name="Peeters S.H."/>
            <person name="Heuer A."/>
            <person name="Rast P."/>
            <person name="Oberbeckmann S."/>
            <person name="Bunk B."/>
            <person name="Jeske O."/>
            <person name="Meyerdierks A."/>
            <person name="Storesund J.E."/>
            <person name="Kallscheuer N."/>
            <person name="Luecker S."/>
            <person name="Lage O.M."/>
            <person name="Pohl T."/>
            <person name="Merkel B.J."/>
            <person name="Hornburger P."/>
            <person name="Mueller R.-W."/>
            <person name="Bruemmer F."/>
            <person name="Labrenz M."/>
            <person name="Spormann A.M."/>
            <person name="Op den Camp H."/>
            <person name="Overmann J."/>
            <person name="Amann R."/>
            <person name="Jetten M.S.M."/>
            <person name="Mascher T."/>
            <person name="Medema M.H."/>
            <person name="Devos D.P."/>
            <person name="Kaster A.-K."/>
            <person name="Ovreas L."/>
            <person name="Rohde M."/>
            <person name="Galperin M.Y."/>
            <person name="Jogler C."/>
        </authorList>
    </citation>
    <scope>NUCLEOTIDE SEQUENCE [LARGE SCALE GENOMIC DNA]</scope>
    <source>
        <strain evidence="7 8">ETA_A8</strain>
    </source>
</reference>
<protein>
    <submittedName>
        <fullName evidence="7">RNA polymerase sigma factor</fullName>
    </submittedName>
</protein>
<dbReference type="AlphaFoldDB" id="A0A517YCY1"/>
<dbReference type="GO" id="GO:0006352">
    <property type="term" value="P:DNA-templated transcription initiation"/>
    <property type="evidence" value="ECO:0007669"/>
    <property type="project" value="InterPro"/>
</dbReference>
<sequence length="203" mass="22806">MPGSLPFESAHLLKRCEAGDSSAEQALFKRYVARLTLLARSRLSRRLASRVDPEDVVLSAYRSFFVAARHQHFDLQRSGDLWRLLVQITLAKVYDQAERHHAQRRDVRREVPAEDGTTASAGWLPAIARDPSPAEVAQAIDELERLLAALPEIGGQILQLRLQGYRQDEIAEQVGCSERTVRRWMERAGSLLKSSASSAEHPQ</sequence>
<keyword evidence="5" id="KW-0804">Transcription</keyword>
<keyword evidence="3" id="KW-0731">Sigma factor</keyword>
<dbReference type="GO" id="GO:0016987">
    <property type="term" value="F:sigma factor activity"/>
    <property type="evidence" value="ECO:0007669"/>
    <property type="project" value="UniProtKB-KW"/>
</dbReference>
<dbReference type="GO" id="GO:0003677">
    <property type="term" value="F:DNA binding"/>
    <property type="evidence" value="ECO:0007669"/>
    <property type="project" value="UniProtKB-KW"/>
</dbReference>
<proteinExistence type="inferred from homology"/>
<dbReference type="InterPro" id="IPR013324">
    <property type="entry name" value="RNA_pol_sigma_r3/r4-like"/>
</dbReference>
<feature type="domain" description="RNA polymerase sigma-70 ECF-like HTH" evidence="6">
    <location>
        <begin position="10"/>
        <end position="186"/>
    </location>
</feature>
<dbReference type="EMBL" id="CP036274">
    <property type="protein sequence ID" value="QDU28091.1"/>
    <property type="molecule type" value="Genomic_DNA"/>
</dbReference>
<dbReference type="PANTHER" id="PTHR43133:SF8">
    <property type="entry name" value="RNA POLYMERASE SIGMA FACTOR HI_1459-RELATED"/>
    <property type="match status" value="1"/>
</dbReference>
<name>A0A517YCY1_9BACT</name>
<gene>
    <name evidence="7" type="ORF">ETAA8_31840</name>
</gene>
<evidence type="ECO:0000313" key="7">
    <source>
        <dbReference type="EMBL" id="QDU28091.1"/>
    </source>
</evidence>
<keyword evidence="8" id="KW-1185">Reference proteome</keyword>
<evidence type="ECO:0000313" key="8">
    <source>
        <dbReference type="Proteomes" id="UP000315017"/>
    </source>
</evidence>
<dbReference type="InterPro" id="IPR036388">
    <property type="entry name" value="WH-like_DNA-bd_sf"/>
</dbReference>
<dbReference type="Proteomes" id="UP000315017">
    <property type="component" value="Chromosome"/>
</dbReference>
<comment type="similarity">
    <text evidence="1">Belongs to the sigma-70 factor family. ECF subfamily.</text>
</comment>
<evidence type="ECO:0000259" key="6">
    <source>
        <dbReference type="Pfam" id="PF07638"/>
    </source>
</evidence>
<dbReference type="SUPFAM" id="SSF88659">
    <property type="entry name" value="Sigma3 and sigma4 domains of RNA polymerase sigma factors"/>
    <property type="match status" value="1"/>
</dbReference>
<dbReference type="SUPFAM" id="SSF88946">
    <property type="entry name" value="Sigma2 domain of RNA polymerase sigma factors"/>
    <property type="match status" value="1"/>
</dbReference>
<dbReference type="InterPro" id="IPR039425">
    <property type="entry name" value="RNA_pol_sigma-70-like"/>
</dbReference>
<evidence type="ECO:0000256" key="1">
    <source>
        <dbReference type="ARBA" id="ARBA00010641"/>
    </source>
</evidence>
<dbReference type="PANTHER" id="PTHR43133">
    <property type="entry name" value="RNA POLYMERASE ECF-TYPE SIGMA FACTO"/>
    <property type="match status" value="1"/>
</dbReference>
<evidence type="ECO:0000256" key="4">
    <source>
        <dbReference type="ARBA" id="ARBA00023125"/>
    </source>
</evidence>
<dbReference type="InterPro" id="IPR014284">
    <property type="entry name" value="RNA_pol_sigma-70_dom"/>
</dbReference>